<name>A0AAN7L6S5_9MYRT</name>
<evidence type="ECO:0000313" key="1">
    <source>
        <dbReference type="EMBL" id="KAK4776140.1"/>
    </source>
</evidence>
<dbReference type="EMBL" id="JAXIOK010000003">
    <property type="protein sequence ID" value="KAK4776140.1"/>
    <property type="molecule type" value="Genomic_DNA"/>
</dbReference>
<reference evidence="1 2" key="1">
    <citation type="journal article" date="2023" name="Hortic Res">
        <title>Pangenome of water caltrop reveals structural variations and asymmetric subgenome divergence after allopolyploidization.</title>
        <authorList>
            <person name="Zhang X."/>
            <person name="Chen Y."/>
            <person name="Wang L."/>
            <person name="Yuan Y."/>
            <person name="Fang M."/>
            <person name="Shi L."/>
            <person name="Lu R."/>
            <person name="Comes H.P."/>
            <person name="Ma Y."/>
            <person name="Chen Y."/>
            <person name="Huang G."/>
            <person name="Zhou Y."/>
            <person name="Zheng Z."/>
            <person name="Qiu Y."/>
        </authorList>
    </citation>
    <scope>NUCLEOTIDE SEQUENCE [LARGE SCALE GENOMIC DNA]</scope>
    <source>
        <tissue evidence="1">Roots</tissue>
    </source>
</reference>
<keyword evidence="2" id="KW-1185">Reference proteome</keyword>
<proteinExistence type="predicted"/>
<dbReference type="AlphaFoldDB" id="A0AAN7L6S5"/>
<comment type="caution">
    <text evidence="1">The sequence shown here is derived from an EMBL/GenBank/DDBJ whole genome shotgun (WGS) entry which is preliminary data.</text>
</comment>
<accession>A0AAN7L6S5</accession>
<gene>
    <name evidence="1" type="ORF">SAY87_024101</name>
</gene>
<dbReference type="Proteomes" id="UP001345219">
    <property type="component" value="Chromosome 18"/>
</dbReference>
<protein>
    <submittedName>
        <fullName evidence="1">Uncharacterized protein</fullName>
    </submittedName>
</protein>
<sequence length="98" mass="11454">MYAELKLNPLPCRMEITLRFTGREMASAMITSSVSVRRLVKYTSAPPLPQRHWVSRARCEKALLKKTYDLCADYEMFKVIRSGKRRRKYAQVTNNPDI</sequence>
<organism evidence="1 2">
    <name type="scientific">Trapa incisa</name>
    <dbReference type="NCBI Taxonomy" id="236973"/>
    <lineage>
        <taxon>Eukaryota</taxon>
        <taxon>Viridiplantae</taxon>
        <taxon>Streptophyta</taxon>
        <taxon>Embryophyta</taxon>
        <taxon>Tracheophyta</taxon>
        <taxon>Spermatophyta</taxon>
        <taxon>Magnoliopsida</taxon>
        <taxon>eudicotyledons</taxon>
        <taxon>Gunneridae</taxon>
        <taxon>Pentapetalae</taxon>
        <taxon>rosids</taxon>
        <taxon>malvids</taxon>
        <taxon>Myrtales</taxon>
        <taxon>Lythraceae</taxon>
        <taxon>Trapa</taxon>
    </lineage>
</organism>
<evidence type="ECO:0000313" key="2">
    <source>
        <dbReference type="Proteomes" id="UP001345219"/>
    </source>
</evidence>